<gene>
    <name evidence="2" type="ORF">Daus18300_011569</name>
</gene>
<dbReference type="SUPFAM" id="SSF49870">
    <property type="entry name" value="Osmotin, thaumatin-like protein"/>
    <property type="match status" value="1"/>
</dbReference>
<keyword evidence="1" id="KW-0732">Signal</keyword>
<protein>
    <submittedName>
        <fullName evidence="2">Uncharacterized protein</fullName>
    </submittedName>
</protein>
<dbReference type="EMBL" id="JAWRVE010000142">
    <property type="protein sequence ID" value="KAL1854071.1"/>
    <property type="molecule type" value="Genomic_DNA"/>
</dbReference>
<feature type="chain" id="PRO_5046813266" evidence="1">
    <location>
        <begin position="21"/>
        <end position="272"/>
    </location>
</feature>
<reference evidence="2 3" key="1">
    <citation type="journal article" date="2024" name="IMA Fungus">
        <title>IMA Genome - F19 : A genome assembly and annotation guide to empower mycologists, including annotated draft genome sequences of Ceratocystis pirilliformis, Diaporthe australafricana, Fusarium ophioides, Paecilomyces lecythidis, and Sporothrix stenoceras.</title>
        <authorList>
            <person name="Aylward J."/>
            <person name="Wilson A.M."/>
            <person name="Visagie C.M."/>
            <person name="Spraker J."/>
            <person name="Barnes I."/>
            <person name="Buitendag C."/>
            <person name="Ceriani C."/>
            <person name="Del Mar Angel L."/>
            <person name="du Plessis D."/>
            <person name="Fuchs T."/>
            <person name="Gasser K."/>
            <person name="Kramer D."/>
            <person name="Li W."/>
            <person name="Munsamy K."/>
            <person name="Piso A."/>
            <person name="Price J.L."/>
            <person name="Sonnekus B."/>
            <person name="Thomas C."/>
            <person name="van der Nest A."/>
            <person name="van Dijk A."/>
            <person name="van Heerden A."/>
            <person name="van Vuuren N."/>
            <person name="Yilmaz N."/>
            <person name="Duong T.A."/>
            <person name="van der Merwe N.A."/>
            <person name="Wingfield M.J."/>
            <person name="Wingfield B.D."/>
        </authorList>
    </citation>
    <scope>NUCLEOTIDE SEQUENCE [LARGE SCALE GENOMIC DNA]</scope>
    <source>
        <strain evidence="2 3">CMW 18300</strain>
    </source>
</reference>
<comment type="caution">
    <text evidence="2">The sequence shown here is derived from an EMBL/GenBank/DDBJ whole genome shotgun (WGS) entry which is preliminary data.</text>
</comment>
<feature type="signal peptide" evidence="1">
    <location>
        <begin position="1"/>
        <end position="20"/>
    </location>
</feature>
<dbReference type="InterPro" id="IPR037176">
    <property type="entry name" value="Osmotin/thaumatin-like_sf"/>
</dbReference>
<sequence length="272" mass="28234">MNTLKNALFYVAVLASPVLSAPQPVRQAVETTALAQPPGTPTAQTIMNDAVDGARPTEAVQVARDGTHLHERMDLPPEHLTIEIVNSYGHAITTAHASNAGSPTPVGGEIKPGVIPHGTSASFAVPTGWAGNVAMNRANLSITGDVTLLEASFVVVDGWDFAVAGVDVSHVNGFTVPITCKCDGNTVAGCKKNLFNLVTRDVNNVANAPEVQHAANAAAINPLRADASATSARPFFEPCEGKAYTFPNDHAANSWGECQSGLISCCVGTKCP</sequence>
<proteinExistence type="predicted"/>
<accession>A0ABR3W6F8</accession>
<organism evidence="2 3">
    <name type="scientific">Diaporthe australafricana</name>
    <dbReference type="NCBI Taxonomy" id="127596"/>
    <lineage>
        <taxon>Eukaryota</taxon>
        <taxon>Fungi</taxon>
        <taxon>Dikarya</taxon>
        <taxon>Ascomycota</taxon>
        <taxon>Pezizomycotina</taxon>
        <taxon>Sordariomycetes</taxon>
        <taxon>Sordariomycetidae</taxon>
        <taxon>Diaporthales</taxon>
        <taxon>Diaporthaceae</taxon>
        <taxon>Diaporthe</taxon>
    </lineage>
</organism>
<evidence type="ECO:0000256" key="1">
    <source>
        <dbReference type="SAM" id="SignalP"/>
    </source>
</evidence>
<dbReference type="Gene3D" id="2.60.110.10">
    <property type="entry name" value="Thaumatin"/>
    <property type="match status" value="1"/>
</dbReference>
<name>A0ABR3W6F8_9PEZI</name>
<keyword evidence="3" id="KW-1185">Reference proteome</keyword>
<evidence type="ECO:0000313" key="3">
    <source>
        <dbReference type="Proteomes" id="UP001583177"/>
    </source>
</evidence>
<evidence type="ECO:0000313" key="2">
    <source>
        <dbReference type="EMBL" id="KAL1854071.1"/>
    </source>
</evidence>
<dbReference type="Proteomes" id="UP001583177">
    <property type="component" value="Unassembled WGS sequence"/>
</dbReference>